<protein>
    <recommendedName>
        <fullName evidence="6">Reticulon-like protein</fullName>
    </recommendedName>
</protein>
<evidence type="ECO:0000256" key="5">
    <source>
        <dbReference type="ARBA" id="ARBA00023136"/>
    </source>
</evidence>
<evidence type="ECO:0000313" key="10">
    <source>
        <dbReference type="Proteomes" id="UP000054558"/>
    </source>
</evidence>
<name>A0A1Y1IGI3_KLENI</name>
<dbReference type="AlphaFoldDB" id="A0A1Y1IGI3"/>
<keyword evidence="3 6" id="KW-0256">Endoplasmic reticulum</keyword>
<sequence length="485" mass="52947">MLRDAAEANGHPKRRSERNVQRRTDAMGPSSDALREVEDQLADDDADLIERLKALRGSGRAPALVARAARQVEKEQDSNAAGRAAGLGRAVGYGGQGSSGPSHRKSRSGHAESTERPAREVREKKTEMQGSREEPGAARSRPWEPPAPLSAASPPPMPPAYSEQRSGAYEDDELPTSTGPHSPPVVGPSAVTVRRHASRERLRELRELARGGSAVQGQDLPASEDTSNETAFGEMSWASFKALVLWKNASQSSLVFGGGTFFILASSNMQEWQTSPLTVVAYCFLAYTAFNFVLTFSRRHAPSPALAPVTEASVLPAVRLALPLLTATKAVHARLFNGDTTTTLQVALVLWLLAQCGRFITFWDVARIAFFAVFLLPRVYLAYADVIQAAGRSMFRRCRQAVLSFPHKRKLAAVCALGAWHWLALPTKCFLGFVLLVLLRRYQEGHSQQVDAGVDFVKKQARRLSSTTPGGRKPVTRRATLEEID</sequence>
<keyword evidence="5 6" id="KW-0472">Membrane</keyword>
<feature type="transmembrane region" description="Helical" evidence="6">
    <location>
        <begin position="369"/>
        <end position="390"/>
    </location>
</feature>
<feature type="transmembrane region" description="Helical" evidence="6">
    <location>
        <begin position="411"/>
        <end position="439"/>
    </location>
</feature>
<reference evidence="9 10" key="1">
    <citation type="journal article" date="2014" name="Nat. Commun.">
        <title>Klebsormidium flaccidum genome reveals primary factors for plant terrestrial adaptation.</title>
        <authorList>
            <person name="Hori K."/>
            <person name="Maruyama F."/>
            <person name="Fujisawa T."/>
            <person name="Togashi T."/>
            <person name="Yamamoto N."/>
            <person name="Seo M."/>
            <person name="Sato S."/>
            <person name="Yamada T."/>
            <person name="Mori H."/>
            <person name="Tajima N."/>
            <person name="Moriyama T."/>
            <person name="Ikeuchi M."/>
            <person name="Watanabe M."/>
            <person name="Wada H."/>
            <person name="Kobayashi K."/>
            <person name="Saito M."/>
            <person name="Masuda T."/>
            <person name="Sasaki-Sekimoto Y."/>
            <person name="Mashiguchi K."/>
            <person name="Awai K."/>
            <person name="Shimojima M."/>
            <person name="Masuda S."/>
            <person name="Iwai M."/>
            <person name="Nobusawa T."/>
            <person name="Narise T."/>
            <person name="Kondo S."/>
            <person name="Saito H."/>
            <person name="Sato R."/>
            <person name="Murakawa M."/>
            <person name="Ihara Y."/>
            <person name="Oshima-Yamada Y."/>
            <person name="Ohtaka K."/>
            <person name="Satoh M."/>
            <person name="Sonobe K."/>
            <person name="Ishii M."/>
            <person name="Ohtani R."/>
            <person name="Kanamori-Sato M."/>
            <person name="Honoki R."/>
            <person name="Miyazaki D."/>
            <person name="Mochizuki H."/>
            <person name="Umetsu J."/>
            <person name="Higashi K."/>
            <person name="Shibata D."/>
            <person name="Kamiya Y."/>
            <person name="Sato N."/>
            <person name="Nakamura Y."/>
            <person name="Tabata S."/>
            <person name="Ida S."/>
            <person name="Kurokawa K."/>
            <person name="Ohta H."/>
        </authorList>
    </citation>
    <scope>NUCLEOTIDE SEQUENCE [LARGE SCALE GENOMIC DNA]</scope>
    <source>
        <strain evidence="9 10">NIES-2285</strain>
    </source>
</reference>
<dbReference type="PANTHER" id="PTHR46626">
    <property type="entry name" value="RETICULON-LIKE PROTEIN B17"/>
    <property type="match status" value="1"/>
</dbReference>
<accession>A0A1Y1IGI3</accession>
<dbReference type="InterPro" id="IPR003388">
    <property type="entry name" value="Reticulon"/>
</dbReference>
<feature type="region of interest" description="Disordered" evidence="7">
    <location>
        <begin position="55"/>
        <end position="198"/>
    </location>
</feature>
<evidence type="ECO:0000259" key="8">
    <source>
        <dbReference type="PROSITE" id="PS50845"/>
    </source>
</evidence>
<dbReference type="PROSITE" id="PS50845">
    <property type="entry name" value="RETICULON"/>
    <property type="match status" value="1"/>
</dbReference>
<feature type="compositionally biased region" description="Gly residues" evidence="7">
    <location>
        <begin position="89"/>
        <end position="98"/>
    </location>
</feature>
<dbReference type="PANTHER" id="PTHR46626:SF2">
    <property type="entry name" value="RETICULON-LIKE PROTEIN B17"/>
    <property type="match status" value="1"/>
</dbReference>
<feature type="transmembrane region" description="Helical" evidence="6">
    <location>
        <begin position="277"/>
        <end position="296"/>
    </location>
</feature>
<evidence type="ECO:0000256" key="3">
    <source>
        <dbReference type="ARBA" id="ARBA00022824"/>
    </source>
</evidence>
<evidence type="ECO:0000256" key="1">
    <source>
        <dbReference type="ARBA" id="ARBA00004477"/>
    </source>
</evidence>
<keyword evidence="2 6" id="KW-0812">Transmembrane</keyword>
<evidence type="ECO:0000256" key="4">
    <source>
        <dbReference type="ARBA" id="ARBA00022989"/>
    </source>
</evidence>
<dbReference type="Pfam" id="PF02453">
    <property type="entry name" value="Reticulon"/>
    <property type="match status" value="1"/>
</dbReference>
<feature type="compositionally biased region" description="Basic and acidic residues" evidence="7">
    <location>
        <begin position="109"/>
        <end position="136"/>
    </location>
</feature>
<organism evidence="9 10">
    <name type="scientific">Klebsormidium nitens</name>
    <name type="common">Green alga</name>
    <name type="synonym">Ulothrix nitens</name>
    <dbReference type="NCBI Taxonomy" id="105231"/>
    <lineage>
        <taxon>Eukaryota</taxon>
        <taxon>Viridiplantae</taxon>
        <taxon>Streptophyta</taxon>
        <taxon>Klebsormidiophyceae</taxon>
        <taxon>Klebsormidiales</taxon>
        <taxon>Klebsormidiaceae</taxon>
        <taxon>Klebsormidium</taxon>
    </lineage>
</organism>
<dbReference type="EMBL" id="DF237506">
    <property type="protein sequence ID" value="GAQ89743.1"/>
    <property type="molecule type" value="Genomic_DNA"/>
</dbReference>
<dbReference type="InterPro" id="IPR044647">
    <property type="entry name" value="RTNLB17/18/21"/>
</dbReference>
<evidence type="ECO:0000313" key="9">
    <source>
        <dbReference type="EMBL" id="GAQ89743.1"/>
    </source>
</evidence>
<feature type="domain" description="Reticulon" evidence="8">
    <location>
        <begin position="240"/>
        <end position="388"/>
    </location>
</feature>
<proteinExistence type="predicted"/>
<dbReference type="STRING" id="105231.A0A1Y1IGI3"/>
<dbReference type="Proteomes" id="UP000054558">
    <property type="component" value="Unassembled WGS sequence"/>
</dbReference>
<keyword evidence="4 6" id="KW-1133">Transmembrane helix</keyword>
<dbReference type="OMA" id="CYHESIN"/>
<comment type="subcellular location">
    <subcellularLocation>
        <location evidence="1 6">Endoplasmic reticulum membrane</location>
        <topology evidence="1 6">Multi-pass membrane protein</topology>
    </subcellularLocation>
</comment>
<keyword evidence="10" id="KW-1185">Reference proteome</keyword>
<evidence type="ECO:0000256" key="2">
    <source>
        <dbReference type="ARBA" id="ARBA00022692"/>
    </source>
</evidence>
<feature type="compositionally biased region" description="Pro residues" evidence="7">
    <location>
        <begin position="143"/>
        <end position="159"/>
    </location>
</feature>
<evidence type="ECO:0000256" key="6">
    <source>
        <dbReference type="RuleBase" id="RU363132"/>
    </source>
</evidence>
<evidence type="ECO:0000256" key="7">
    <source>
        <dbReference type="SAM" id="MobiDB-lite"/>
    </source>
</evidence>
<feature type="region of interest" description="Disordered" evidence="7">
    <location>
        <begin position="1"/>
        <end position="39"/>
    </location>
</feature>
<gene>
    <name evidence="9" type="ORF">KFL_005570030</name>
</gene>
<dbReference type="OrthoDB" id="567788at2759"/>
<dbReference type="GO" id="GO:0005789">
    <property type="term" value="C:endoplasmic reticulum membrane"/>
    <property type="evidence" value="ECO:0007669"/>
    <property type="project" value="UniProtKB-SubCell"/>
</dbReference>